<dbReference type="NCBIfam" id="TIGR02937">
    <property type="entry name" value="sigma70-ECF"/>
    <property type="match status" value="1"/>
</dbReference>
<dbReference type="AlphaFoldDB" id="A0A1M5GAY0"/>
<evidence type="ECO:0000313" key="7">
    <source>
        <dbReference type="EMBL" id="SHG00856.1"/>
    </source>
</evidence>
<dbReference type="SUPFAM" id="SSF88659">
    <property type="entry name" value="Sigma3 and sigma4 domains of RNA polymerase sigma factors"/>
    <property type="match status" value="1"/>
</dbReference>
<dbReference type="EMBL" id="FQTV01000020">
    <property type="protein sequence ID" value="SHG00856.1"/>
    <property type="molecule type" value="Genomic_DNA"/>
</dbReference>
<dbReference type="Gene3D" id="1.10.10.10">
    <property type="entry name" value="Winged helix-like DNA-binding domain superfamily/Winged helix DNA-binding domain"/>
    <property type="match status" value="1"/>
</dbReference>
<comment type="similarity">
    <text evidence="1">Belongs to the sigma-70 factor family. ECF subfamily.</text>
</comment>
<keyword evidence="4" id="KW-0804">Transcription</keyword>
<dbReference type="InterPro" id="IPR013249">
    <property type="entry name" value="RNA_pol_sigma70_r4_t2"/>
</dbReference>
<dbReference type="GO" id="GO:0016987">
    <property type="term" value="F:sigma factor activity"/>
    <property type="evidence" value="ECO:0007669"/>
    <property type="project" value="UniProtKB-KW"/>
</dbReference>
<evidence type="ECO:0000256" key="2">
    <source>
        <dbReference type="ARBA" id="ARBA00023015"/>
    </source>
</evidence>
<feature type="domain" description="RNA polymerase sigma-70 region 2" evidence="5">
    <location>
        <begin position="13"/>
        <end position="79"/>
    </location>
</feature>
<keyword evidence="3" id="KW-0731">Sigma factor</keyword>
<dbReference type="OrthoDB" id="1045557at2"/>
<reference evidence="7 8" key="1">
    <citation type="submission" date="2016-11" db="EMBL/GenBank/DDBJ databases">
        <authorList>
            <person name="Jaros S."/>
            <person name="Januszkiewicz K."/>
            <person name="Wedrychowicz H."/>
        </authorList>
    </citation>
    <scope>NUCLEOTIDE SEQUENCE [LARGE SCALE GENOMIC DNA]</scope>
    <source>
        <strain evidence="7 8">DSM 26991</strain>
    </source>
</reference>
<feature type="domain" description="RNA polymerase sigma factor 70 region 4 type 2" evidence="6">
    <location>
        <begin position="119"/>
        <end position="170"/>
    </location>
</feature>
<name>A0A1M5GAY0_9BACE</name>
<dbReference type="GO" id="GO:0003677">
    <property type="term" value="F:DNA binding"/>
    <property type="evidence" value="ECO:0007669"/>
    <property type="project" value="InterPro"/>
</dbReference>
<organism evidence="7 8">
    <name type="scientific">Bacteroides luti</name>
    <dbReference type="NCBI Taxonomy" id="1297750"/>
    <lineage>
        <taxon>Bacteria</taxon>
        <taxon>Pseudomonadati</taxon>
        <taxon>Bacteroidota</taxon>
        <taxon>Bacteroidia</taxon>
        <taxon>Bacteroidales</taxon>
        <taxon>Bacteroidaceae</taxon>
        <taxon>Bacteroides</taxon>
    </lineage>
</organism>
<evidence type="ECO:0000256" key="1">
    <source>
        <dbReference type="ARBA" id="ARBA00010641"/>
    </source>
</evidence>
<sequence>MNATTELKAFNQLFTDYQSRFIRFANFYVRDTAIAEDFTIEALMYYWENRHRLESETNIPAYILTIIKNKCLNHLTHRQTVENVSEMLLTNAQWELSTRVASLQECEPYELFTAEMNEIVDKTLESLPKQTKDIFIMSRYQNMSHKEIADKLNITTKGVEFHISKAIKALRISLKDYMPVLLFFL</sequence>
<dbReference type="Gene3D" id="1.10.1740.10">
    <property type="match status" value="1"/>
</dbReference>
<dbReference type="InterPro" id="IPR036388">
    <property type="entry name" value="WH-like_DNA-bd_sf"/>
</dbReference>
<dbReference type="GO" id="GO:0006352">
    <property type="term" value="P:DNA-templated transcription initiation"/>
    <property type="evidence" value="ECO:0007669"/>
    <property type="project" value="InterPro"/>
</dbReference>
<dbReference type="CDD" id="cd06171">
    <property type="entry name" value="Sigma70_r4"/>
    <property type="match status" value="1"/>
</dbReference>
<gene>
    <name evidence="7" type="ORF">SAMN05444405_1208</name>
</gene>
<dbReference type="PANTHER" id="PTHR43133:SF46">
    <property type="entry name" value="RNA POLYMERASE SIGMA-70 FACTOR ECF SUBFAMILY"/>
    <property type="match status" value="1"/>
</dbReference>
<evidence type="ECO:0000313" key="8">
    <source>
        <dbReference type="Proteomes" id="UP000184509"/>
    </source>
</evidence>
<dbReference type="Pfam" id="PF04542">
    <property type="entry name" value="Sigma70_r2"/>
    <property type="match status" value="1"/>
</dbReference>
<dbReference type="Pfam" id="PF08281">
    <property type="entry name" value="Sigma70_r4_2"/>
    <property type="match status" value="1"/>
</dbReference>
<dbReference type="InterPro" id="IPR039425">
    <property type="entry name" value="RNA_pol_sigma-70-like"/>
</dbReference>
<dbReference type="RefSeq" id="WP_073403771.1">
    <property type="nucleotide sequence ID" value="NZ_FQTV01000020.1"/>
</dbReference>
<evidence type="ECO:0000259" key="6">
    <source>
        <dbReference type="Pfam" id="PF08281"/>
    </source>
</evidence>
<evidence type="ECO:0000256" key="3">
    <source>
        <dbReference type="ARBA" id="ARBA00023082"/>
    </source>
</evidence>
<dbReference type="InterPro" id="IPR007627">
    <property type="entry name" value="RNA_pol_sigma70_r2"/>
</dbReference>
<dbReference type="InterPro" id="IPR013324">
    <property type="entry name" value="RNA_pol_sigma_r3/r4-like"/>
</dbReference>
<dbReference type="PANTHER" id="PTHR43133">
    <property type="entry name" value="RNA POLYMERASE ECF-TYPE SIGMA FACTO"/>
    <property type="match status" value="1"/>
</dbReference>
<dbReference type="SUPFAM" id="SSF88946">
    <property type="entry name" value="Sigma2 domain of RNA polymerase sigma factors"/>
    <property type="match status" value="1"/>
</dbReference>
<dbReference type="InterPro" id="IPR014327">
    <property type="entry name" value="RNA_pol_sigma70_bacteroid"/>
</dbReference>
<dbReference type="InterPro" id="IPR013325">
    <property type="entry name" value="RNA_pol_sigma_r2"/>
</dbReference>
<evidence type="ECO:0000259" key="5">
    <source>
        <dbReference type="Pfam" id="PF04542"/>
    </source>
</evidence>
<proteinExistence type="inferred from homology"/>
<keyword evidence="2" id="KW-0805">Transcription regulation</keyword>
<protein>
    <submittedName>
        <fullName evidence="7">RNA polymerase sigma-70 factor, ECF subfamily</fullName>
    </submittedName>
</protein>
<evidence type="ECO:0000256" key="4">
    <source>
        <dbReference type="ARBA" id="ARBA00023163"/>
    </source>
</evidence>
<dbReference type="Proteomes" id="UP000184509">
    <property type="component" value="Unassembled WGS sequence"/>
</dbReference>
<keyword evidence="8" id="KW-1185">Reference proteome</keyword>
<dbReference type="STRING" id="1297750.SAMN05444405_1208"/>
<accession>A0A1M5GAY0</accession>
<dbReference type="InterPro" id="IPR014284">
    <property type="entry name" value="RNA_pol_sigma-70_dom"/>
</dbReference>
<dbReference type="NCBIfam" id="TIGR02985">
    <property type="entry name" value="Sig70_bacteroi1"/>
    <property type="match status" value="1"/>
</dbReference>